<accession>A0A9W7SNS4</accession>
<dbReference type="EMBL" id="RIBY02002097">
    <property type="protein sequence ID" value="KAH9825583.1"/>
    <property type="molecule type" value="Genomic_DNA"/>
</dbReference>
<evidence type="ECO:0000313" key="1">
    <source>
        <dbReference type="EMBL" id="KAH9825583.1"/>
    </source>
</evidence>
<dbReference type="Proteomes" id="UP001138500">
    <property type="component" value="Unassembled WGS sequence"/>
</dbReference>
<sequence>MSHPSPLLRLPRELRDMILSHLLPPTYTLHPSPTTPTFLLTDPTTNLPHTNRQLRHEYHHLLLTAALSPTTPHPITATITNLTFTPLIALLTSLSAPAPPRASGTPWPPRLRIHLVVTEGSVPDAESLRRWAEVVEACGLRGVDYRFDAGRSVARLPAGWEGEGWFCGRGEEGCACEGVKVGWGVRVYFGFLGGLFGGC</sequence>
<gene>
    <name evidence="1" type="ORF">Tdes44962_MAKER10165</name>
</gene>
<evidence type="ECO:0008006" key="3">
    <source>
        <dbReference type="Google" id="ProtNLM"/>
    </source>
</evidence>
<organism evidence="1 2">
    <name type="scientific">Teratosphaeria destructans</name>
    <dbReference type="NCBI Taxonomy" id="418781"/>
    <lineage>
        <taxon>Eukaryota</taxon>
        <taxon>Fungi</taxon>
        <taxon>Dikarya</taxon>
        <taxon>Ascomycota</taxon>
        <taxon>Pezizomycotina</taxon>
        <taxon>Dothideomycetes</taxon>
        <taxon>Dothideomycetidae</taxon>
        <taxon>Mycosphaerellales</taxon>
        <taxon>Teratosphaeriaceae</taxon>
        <taxon>Teratosphaeria</taxon>
    </lineage>
</organism>
<keyword evidence="2" id="KW-1185">Reference proteome</keyword>
<reference evidence="1 2" key="2">
    <citation type="journal article" date="2021" name="Curr. Genet.">
        <title>Genetic response to nitrogen starvation in the aggressive Eucalyptus foliar pathogen Teratosphaeria destructans.</title>
        <authorList>
            <person name="Havenga M."/>
            <person name="Wingfield B.D."/>
            <person name="Wingfield M.J."/>
            <person name="Dreyer L.L."/>
            <person name="Roets F."/>
            <person name="Aylward J."/>
        </authorList>
    </citation>
    <scope>NUCLEOTIDE SEQUENCE [LARGE SCALE GENOMIC DNA]</scope>
    <source>
        <strain evidence="1">CMW44962</strain>
    </source>
</reference>
<comment type="caution">
    <text evidence="1">The sequence shown here is derived from an EMBL/GenBank/DDBJ whole genome shotgun (WGS) entry which is preliminary data.</text>
</comment>
<reference evidence="1 2" key="1">
    <citation type="journal article" date="2018" name="IMA Fungus">
        <title>IMA Genome-F 10: Nine draft genome sequences of Claviceps purpurea s.lat., including C. arundinis, C. humidiphila, and C. cf. spartinae, pseudomolecules for the pitch canker pathogen Fusarium circinatum, draft genome of Davidsoniella eucalypti, Grosmannia galeiformis, Quambalaria eucalypti, and Teratosphaeria destructans.</title>
        <authorList>
            <person name="Wingfield B.D."/>
            <person name="Liu M."/>
            <person name="Nguyen H.D."/>
            <person name="Lane F.A."/>
            <person name="Morgan S.W."/>
            <person name="De Vos L."/>
            <person name="Wilken P.M."/>
            <person name="Duong T.A."/>
            <person name="Aylward J."/>
            <person name="Coetzee M.P."/>
            <person name="Dadej K."/>
            <person name="De Beer Z.W."/>
            <person name="Findlay W."/>
            <person name="Havenga M."/>
            <person name="Kolarik M."/>
            <person name="Menzies J.G."/>
            <person name="Naidoo K."/>
            <person name="Pochopski O."/>
            <person name="Shoukouhi P."/>
            <person name="Santana Q.C."/>
            <person name="Seifert K.A."/>
            <person name="Soal N."/>
            <person name="Steenkamp E.T."/>
            <person name="Tatham C.T."/>
            <person name="van der Nest M.A."/>
            <person name="Wingfield M.J."/>
        </authorList>
    </citation>
    <scope>NUCLEOTIDE SEQUENCE [LARGE SCALE GENOMIC DNA]</scope>
    <source>
        <strain evidence="1">CMW44962</strain>
    </source>
</reference>
<evidence type="ECO:0000313" key="2">
    <source>
        <dbReference type="Proteomes" id="UP001138500"/>
    </source>
</evidence>
<dbReference type="AlphaFoldDB" id="A0A9W7SNS4"/>
<name>A0A9W7SNS4_9PEZI</name>
<proteinExistence type="predicted"/>
<protein>
    <recommendedName>
        <fullName evidence="3">F-box domain-containing protein</fullName>
    </recommendedName>
</protein>